<protein>
    <recommendedName>
        <fullName evidence="4">ABC transporter permease</fullName>
    </recommendedName>
</protein>
<feature type="transmembrane region" description="Helical" evidence="1">
    <location>
        <begin position="6"/>
        <end position="23"/>
    </location>
</feature>
<feature type="transmembrane region" description="Helical" evidence="1">
    <location>
        <begin position="123"/>
        <end position="142"/>
    </location>
</feature>
<dbReference type="AlphaFoldDB" id="A0A3T1D100"/>
<sequence>MQEMLTYSILSACVYLLIGNSMIDRLGSKIQSGEIAMDLIKPIPLTRYMFAESGGQTLFRMVFEMIPILVFGMVLYGFVLPSVANFAMFILCLFNGIIIYYLMSFICGLFAFWYLISWHTQSIFQIVMALCSGSLLPLWFFPESFSKVVSLLPFQLVFYGPISVFLGKRTLEEELTIVGMQLLWIGILSLILKMVWVKALRKLVIQGG</sequence>
<evidence type="ECO:0000256" key="1">
    <source>
        <dbReference type="SAM" id="Phobius"/>
    </source>
</evidence>
<evidence type="ECO:0000313" key="3">
    <source>
        <dbReference type="Proteomes" id="UP000289856"/>
    </source>
</evidence>
<evidence type="ECO:0008006" key="4">
    <source>
        <dbReference type="Google" id="ProtNLM"/>
    </source>
</evidence>
<proteinExistence type="predicted"/>
<feature type="transmembrane region" description="Helical" evidence="1">
    <location>
        <begin position="86"/>
        <end position="116"/>
    </location>
</feature>
<evidence type="ECO:0000313" key="2">
    <source>
        <dbReference type="EMBL" id="BBI31689.1"/>
    </source>
</evidence>
<feature type="transmembrane region" description="Helical" evidence="1">
    <location>
        <begin position="57"/>
        <end position="80"/>
    </location>
</feature>
<keyword evidence="1" id="KW-0472">Membrane</keyword>
<dbReference type="KEGG" id="cohn:KCTCHS21_10880"/>
<feature type="transmembrane region" description="Helical" evidence="1">
    <location>
        <begin position="178"/>
        <end position="196"/>
    </location>
</feature>
<keyword evidence="1" id="KW-1133">Transmembrane helix</keyword>
<dbReference type="EMBL" id="AP019400">
    <property type="protein sequence ID" value="BBI31689.1"/>
    <property type="molecule type" value="Genomic_DNA"/>
</dbReference>
<organism evidence="2 3">
    <name type="scientific">Cohnella abietis</name>
    <dbReference type="NCBI Taxonomy" id="2507935"/>
    <lineage>
        <taxon>Bacteria</taxon>
        <taxon>Bacillati</taxon>
        <taxon>Bacillota</taxon>
        <taxon>Bacilli</taxon>
        <taxon>Bacillales</taxon>
        <taxon>Paenibacillaceae</taxon>
        <taxon>Cohnella</taxon>
    </lineage>
</organism>
<dbReference type="Pfam" id="PF06182">
    <property type="entry name" value="ABC2_membrane_6"/>
    <property type="match status" value="1"/>
</dbReference>
<dbReference type="InterPro" id="IPR010390">
    <property type="entry name" value="ABC-2_transporter-like"/>
</dbReference>
<reference evidence="2 3" key="1">
    <citation type="submission" date="2019-01" db="EMBL/GenBank/DDBJ databases">
        <title>Complete genome sequence of Cohnella hallensis HS21 isolated from Korean fir (Abies koreana) rhizospheric soil.</title>
        <authorList>
            <person name="Jiang L."/>
            <person name="Kang S.W."/>
            <person name="Kim S."/>
            <person name="Jung J."/>
            <person name="Kim C.Y."/>
            <person name="Kim D.H."/>
            <person name="Kim S.W."/>
            <person name="Lee J."/>
        </authorList>
    </citation>
    <scope>NUCLEOTIDE SEQUENCE [LARGE SCALE GENOMIC DNA]</scope>
    <source>
        <strain evidence="2 3">HS21</strain>
    </source>
</reference>
<accession>A0A3T1D100</accession>
<keyword evidence="1" id="KW-0812">Transmembrane</keyword>
<keyword evidence="3" id="KW-1185">Reference proteome</keyword>
<dbReference type="PANTHER" id="PTHR36832:SF2">
    <property type="entry name" value="INTEGRAL MEMBRANE PROTEIN"/>
    <property type="match status" value="1"/>
</dbReference>
<dbReference type="PANTHER" id="PTHR36832">
    <property type="entry name" value="SLR1174 PROTEIN-RELATED"/>
    <property type="match status" value="1"/>
</dbReference>
<name>A0A3T1D100_9BACL</name>
<feature type="transmembrane region" description="Helical" evidence="1">
    <location>
        <begin position="148"/>
        <end position="166"/>
    </location>
</feature>
<dbReference type="Proteomes" id="UP000289856">
    <property type="component" value="Chromosome"/>
</dbReference>
<gene>
    <name evidence="2" type="ORF">KCTCHS21_10880</name>
</gene>